<dbReference type="PANTHER" id="PTHR36066">
    <property type="entry name" value="TRANSCRIPTION FACTOR BHLH145"/>
    <property type="match status" value="1"/>
</dbReference>
<dbReference type="Proteomes" id="UP000233551">
    <property type="component" value="Unassembled WGS sequence"/>
</dbReference>
<reference evidence="1 2" key="1">
    <citation type="submission" date="2017-11" db="EMBL/GenBank/DDBJ databases">
        <title>De-novo sequencing of pomegranate (Punica granatum L.) genome.</title>
        <authorList>
            <person name="Akparov Z."/>
            <person name="Amiraslanov A."/>
            <person name="Hajiyeva S."/>
            <person name="Abbasov M."/>
            <person name="Kaur K."/>
            <person name="Hamwieh A."/>
            <person name="Solovyev V."/>
            <person name="Salamov A."/>
            <person name="Braich B."/>
            <person name="Kosarev P."/>
            <person name="Mahmoud A."/>
            <person name="Hajiyev E."/>
            <person name="Babayeva S."/>
            <person name="Izzatullayeva V."/>
            <person name="Mammadov A."/>
            <person name="Mammadov A."/>
            <person name="Sharifova S."/>
            <person name="Ojaghi J."/>
            <person name="Eynullazada K."/>
            <person name="Bayramov B."/>
            <person name="Abdulazimova A."/>
            <person name="Shahmuradov I."/>
        </authorList>
    </citation>
    <scope>NUCLEOTIDE SEQUENCE [LARGE SCALE GENOMIC DNA]</scope>
    <source>
        <strain evidence="2">cv. AG2017</strain>
        <tissue evidence="1">Leaf</tissue>
    </source>
</reference>
<dbReference type="OrthoDB" id="777433at2759"/>
<name>A0A2I0K487_PUNGR</name>
<dbReference type="Pfam" id="PF23173">
    <property type="entry name" value="bHLH_SAC51"/>
    <property type="match status" value="1"/>
</dbReference>
<sequence>MVKAGDSWVFEYPPTWKPPDLNGKGASLQPKKQGLMTSYVNPGSPFSPSLVKLPGFAVSGIPNLNIHHTGAPAGSIHCLPSHLQAVPPTLDPVKENASLVSHESGGNNPTLSSFGKRYLVFDQSEKGTRLIYGPSSPLFQKSEVLRRKPYGNLPLDKGEQPTNLTRFGLVNPIFQEESGENYVSGEESEMHEDTEEINALLYSDDDDDYDEENGDEEDEVTSTGHTPSLLVQCCGKRDEVGHTLDEVGSAGRLNKRQKVIGGEYNCSNLLTTGTPPLKLGTSNENESDADSSCIRSQAKGEEKVPVFGGELSKKDEIRQTMKILEGIVPSAEGKDPVVILDEAIKYLKTMKLKAKVLGMSFH</sequence>
<dbReference type="InterPro" id="IPR037546">
    <property type="entry name" value="SAC51-like"/>
</dbReference>
<dbReference type="EMBL" id="PGOL01000891">
    <property type="protein sequence ID" value="PKI63371.1"/>
    <property type="molecule type" value="Genomic_DNA"/>
</dbReference>
<dbReference type="AlphaFoldDB" id="A0A2I0K487"/>
<accession>A0A2I0K487</accession>
<comment type="caution">
    <text evidence="1">The sequence shown here is derived from an EMBL/GenBank/DDBJ whole genome shotgun (WGS) entry which is preliminary data.</text>
</comment>
<dbReference type="PANTHER" id="PTHR36066:SF8">
    <property type="entry name" value="TRANSCRIPTION FACTOR SAC51"/>
    <property type="match status" value="1"/>
</dbReference>
<organism evidence="1 2">
    <name type="scientific">Punica granatum</name>
    <name type="common">Pomegranate</name>
    <dbReference type="NCBI Taxonomy" id="22663"/>
    <lineage>
        <taxon>Eukaryota</taxon>
        <taxon>Viridiplantae</taxon>
        <taxon>Streptophyta</taxon>
        <taxon>Embryophyta</taxon>
        <taxon>Tracheophyta</taxon>
        <taxon>Spermatophyta</taxon>
        <taxon>Magnoliopsida</taxon>
        <taxon>eudicotyledons</taxon>
        <taxon>Gunneridae</taxon>
        <taxon>Pentapetalae</taxon>
        <taxon>rosids</taxon>
        <taxon>malvids</taxon>
        <taxon>Myrtales</taxon>
        <taxon>Lythraceae</taxon>
        <taxon>Punica</taxon>
    </lineage>
</organism>
<dbReference type="STRING" id="22663.A0A2I0K487"/>
<evidence type="ECO:0000313" key="1">
    <source>
        <dbReference type="EMBL" id="PKI63371.1"/>
    </source>
</evidence>
<gene>
    <name evidence="1" type="ORF">CRG98_016259</name>
</gene>
<evidence type="ECO:0000313" key="2">
    <source>
        <dbReference type="Proteomes" id="UP000233551"/>
    </source>
</evidence>
<protein>
    <submittedName>
        <fullName evidence="1">Uncharacterized protein</fullName>
    </submittedName>
</protein>
<proteinExistence type="predicted"/>
<dbReference type="GeneID" id="116203551"/>
<keyword evidence="2" id="KW-1185">Reference proteome</keyword>